<accession>A0A8S0XSV1</accession>
<evidence type="ECO:0000313" key="2">
    <source>
        <dbReference type="EMBL" id="CAA7270573.1"/>
    </source>
</evidence>
<gene>
    <name evidence="2" type="ORF">AAE3_LOCUS12590</name>
</gene>
<protein>
    <recommendedName>
        <fullName evidence="1">HNH nuclease domain-containing protein</fullName>
    </recommendedName>
</protein>
<feature type="domain" description="HNH nuclease" evidence="1">
    <location>
        <begin position="171"/>
        <end position="259"/>
    </location>
</feature>
<dbReference type="InterPro" id="IPR003615">
    <property type="entry name" value="HNH_nuc"/>
</dbReference>
<dbReference type="Pfam" id="PF13391">
    <property type="entry name" value="HNH_2"/>
    <property type="match status" value="1"/>
</dbReference>
<dbReference type="AlphaFoldDB" id="A0A8S0XSV1"/>
<sequence length="391" mass="44121">MSHNRTDPIESTTSQSYVELYSDLQEQSRQVAEATELNLLVERAKQIIADFSTREERIFTFCKETLSLDKVAESMLEHAPAVAGNDSVTYVASRIVACEGNITNLVAVTLTWVTHFLFIMRANYGHGKQPNLPSPIATPTMETTAQYILDGHRNRTGSLRDDLLLRDGYKCVVTGFADIAHPDGGELILECTHILRHALGHFDKDSHKSAVAIFDILVNFGRLKLDDLEDFKLLLDQPSNAFMQEPNVHASFDRFWWCLHPTEEENKYKFKFYRDKMVLFRFRPDLASNPYITFRDHSKDHTTENSKKRETASIALPDPRFLAIHAAVAGVLHMSGAGQFFDELLDKFNDTEGSTPVRTWDDLEHRINLGEARISAGQILIAVRGGGSAYS</sequence>
<proteinExistence type="predicted"/>
<evidence type="ECO:0000313" key="3">
    <source>
        <dbReference type="Proteomes" id="UP000467700"/>
    </source>
</evidence>
<evidence type="ECO:0000259" key="1">
    <source>
        <dbReference type="Pfam" id="PF13391"/>
    </source>
</evidence>
<keyword evidence="3" id="KW-1185">Reference proteome</keyword>
<dbReference type="EMBL" id="CACVBS010000090">
    <property type="protein sequence ID" value="CAA7270573.1"/>
    <property type="molecule type" value="Genomic_DNA"/>
</dbReference>
<reference evidence="2 3" key="1">
    <citation type="submission" date="2020-01" db="EMBL/GenBank/DDBJ databases">
        <authorList>
            <person name="Gupta K D."/>
        </authorList>
    </citation>
    <scope>NUCLEOTIDE SEQUENCE [LARGE SCALE GENOMIC DNA]</scope>
</reference>
<name>A0A8S0XSV1_CYCAE</name>
<dbReference type="Proteomes" id="UP000467700">
    <property type="component" value="Unassembled WGS sequence"/>
</dbReference>
<dbReference type="OrthoDB" id="3163863at2759"/>
<comment type="caution">
    <text evidence="2">The sequence shown here is derived from an EMBL/GenBank/DDBJ whole genome shotgun (WGS) entry which is preliminary data.</text>
</comment>
<organism evidence="2 3">
    <name type="scientific">Cyclocybe aegerita</name>
    <name type="common">Black poplar mushroom</name>
    <name type="synonym">Agrocybe aegerita</name>
    <dbReference type="NCBI Taxonomy" id="1973307"/>
    <lineage>
        <taxon>Eukaryota</taxon>
        <taxon>Fungi</taxon>
        <taxon>Dikarya</taxon>
        <taxon>Basidiomycota</taxon>
        <taxon>Agaricomycotina</taxon>
        <taxon>Agaricomycetes</taxon>
        <taxon>Agaricomycetidae</taxon>
        <taxon>Agaricales</taxon>
        <taxon>Agaricineae</taxon>
        <taxon>Bolbitiaceae</taxon>
        <taxon>Cyclocybe</taxon>
    </lineage>
</organism>